<feature type="region of interest" description="Disordered" evidence="1">
    <location>
        <begin position="1"/>
        <end position="24"/>
    </location>
</feature>
<proteinExistence type="predicted"/>
<comment type="caution">
    <text evidence="2">The sequence shown here is derived from an EMBL/GenBank/DDBJ whole genome shotgun (WGS) entry which is preliminary data.</text>
</comment>
<evidence type="ECO:0000256" key="1">
    <source>
        <dbReference type="SAM" id="MobiDB-lite"/>
    </source>
</evidence>
<accession>A0A426YJF7</accession>
<protein>
    <submittedName>
        <fullName evidence="2">Uncharacterized protein</fullName>
    </submittedName>
</protein>
<sequence>MPPPHGLSPLPTADPAAVFPISPRKPPPPLPPALIAASLATTTTSTLYRSPLARPCCSGRLPPAVRSVQPQPRDHLSAIAESGAVLCLSFIPTATPVANVPPSLAATAASNRALCHCRSLLTLLAPQPVAAATAGHLCSSLPLPPATICFLLCYQSQPLHPVVAATHIATTALSSTATTALLTVASYPAVVASHCNTQPSSVAVLPKRRRLLPSAPSPTPSTAICI</sequence>
<name>A0A426YJF7_ENSVE</name>
<dbReference type="Proteomes" id="UP000287651">
    <property type="component" value="Unassembled WGS sequence"/>
</dbReference>
<evidence type="ECO:0000313" key="2">
    <source>
        <dbReference type="EMBL" id="RRT51826.1"/>
    </source>
</evidence>
<evidence type="ECO:0000313" key="3">
    <source>
        <dbReference type="Proteomes" id="UP000287651"/>
    </source>
</evidence>
<organism evidence="2 3">
    <name type="scientific">Ensete ventricosum</name>
    <name type="common">Abyssinian banana</name>
    <name type="synonym">Musa ensete</name>
    <dbReference type="NCBI Taxonomy" id="4639"/>
    <lineage>
        <taxon>Eukaryota</taxon>
        <taxon>Viridiplantae</taxon>
        <taxon>Streptophyta</taxon>
        <taxon>Embryophyta</taxon>
        <taxon>Tracheophyta</taxon>
        <taxon>Spermatophyta</taxon>
        <taxon>Magnoliopsida</taxon>
        <taxon>Liliopsida</taxon>
        <taxon>Zingiberales</taxon>
        <taxon>Musaceae</taxon>
        <taxon>Ensete</taxon>
    </lineage>
</organism>
<reference evidence="2 3" key="1">
    <citation type="journal article" date="2014" name="Agronomy (Basel)">
        <title>A Draft Genome Sequence for Ensete ventricosum, the Drought-Tolerant Tree Against Hunger.</title>
        <authorList>
            <person name="Harrison J."/>
            <person name="Moore K.A."/>
            <person name="Paszkiewicz K."/>
            <person name="Jones T."/>
            <person name="Grant M."/>
            <person name="Ambacheew D."/>
            <person name="Muzemil S."/>
            <person name="Studholme D.J."/>
        </authorList>
    </citation>
    <scope>NUCLEOTIDE SEQUENCE [LARGE SCALE GENOMIC DNA]</scope>
</reference>
<dbReference type="EMBL" id="AMZH03012011">
    <property type="protein sequence ID" value="RRT51826.1"/>
    <property type="molecule type" value="Genomic_DNA"/>
</dbReference>
<dbReference type="AlphaFoldDB" id="A0A426YJF7"/>
<gene>
    <name evidence="2" type="ORF">B296_00031565</name>
</gene>